<dbReference type="GO" id="GO:0003677">
    <property type="term" value="F:DNA binding"/>
    <property type="evidence" value="ECO:0007669"/>
    <property type="project" value="InterPro"/>
</dbReference>
<protein>
    <recommendedName>
        <fullName evidence="1">HTH cro/C1-type domain-containing protein</fullName>
    </recommendedName>
</protein>
<reference evidence="2 3" key="1">
    <citation type="submission" date="2017-06" db="EMBL/GenBank/DDBJ databases">
        <title>Genome sequencing of cyanobaciteial culture collection at National Institute for Environmental Studies (NIES).</title>
        <authorList>
            <person name="Hirose Y."/>
            <person name="Shimura Y."/>
            <person name="Fujisawa T."/>
            <person name="Nakamura Y."/>
            <person name="Kawachi M."/>
        </authorList>
    </citation>
    <scope>NUCLEOTIDE SEQUENCE [LARGE SCALE GENOMIC DNA]</scope>
    <source>
        <strain evidence="2 3">NIES-2135</strain>
    </source>
</reference>
<evidence type="ECO:0000313" key="2">
    <source>
        <dbReference type="EMBL" id="BAY59057.1"/>
    </source>
</evidence>
<dbReference type="Proteomes" id="UP000217895">
    <property type="component" value="Chromosome"/>
</dbReference>
<dbReference type="CDD" id="cd00093">
    <property type="entry name" value="HTH_XRE"/>
    <property type="match status" value="1"/>
</dbReference>
<dbReference type="Gene3D" id="1.10.260.40">
    <property type="entry name" value="lambda repressor-like DNA-binding domains"/>
    <property type="match status" value="1"/>
</dbReference>
<proteinExistence type="predicted"/>
<dbReference type="EMBL" id="AP018203">
    <property type="protein sequence ID" value="BAY59057.1"/>
    <property type="molecule type" value="Genomic_DNA"/>
</dbReference>
<dbReference type="Pfam" id="PF01381">
    <property type="entry name" value="HTH_3"/>
    <property type="match status" value="1"/>
</dbReference>
<dbReference type="AlphaFoldDB" id="A0A1Z4JQW8"/>
<organism evidence="2 3">
    <name type="scientific">Leptolyngbya boryana NIES-2135</name>
    <dbReference type="NCBI Taxonomy" id="1973484"/>
    <lineage>
        <taxon>Bacteria</taxon>
        <taxon>Bacillati</taxon>
        <taxon>Cyanobacteriota</taxon>
        <taxon>Cyanophyceae</taxon>
        <taxon>Leptolyngbyales</taxon>
        <taxon>Leptolyngbyaceae</taxon>
        <taxon>Leptolyngbya group</taxon>
        <taxon>Leptolyngbya</taxon>
    </lineage>
</organism>
<dbReference type="PROSITE" id="PS50943">
    <property type="entry name" value="HTH_CROC1"/>
    <property type="match status" value="1"/>
</dbReference>
<dbReference type="InterPro" id="IPR001387">
    <property type="entry name" value="Cro/C1-type_HTH"/>
</dbReference>
<evidence type="ECO:0000313" key="3">
    <source>
        <dbReference type="Proteomes" id="UP000217895"/>
    </source>
</evidence>
<gene>
    <name evidence="2" type="ORF">NIES2135_59330</name>
</gene>
<dbReference type="InterPro" id="IPR010982">
    <property type="entry name" value="Lambda_DNA-bd_dom_sf"/>
</dbReference>
<feature type="domain" description="HTH cro/C1-type" evidence="1">
    <location>
        <begin position="30"/>
        <end position="73"/>
    </location>
</feature>
<dbReference type="SUPFAM" id="SSF47413">
    <property type="entry name" value="lambda repressor-like DNA-binding domains"/>
    <property type="match status" value="1"/>
</dbReference>
<name>A0A1Z4JQW8_LEPBY</name>
<accession>A0A1Z4JQW8</accession>
<sequence>MNPLKLRLEECSAFGILVLNYLEKNPQTNMSQLARDVNISRAGLGWICRKESNPDERTANRIARIIGVDLTEVARLVHENKIEKLARRSALEYATKFSKDSVHIVIPQEDAIAGLNAIVQAFHTVTRSVPEIEKPTDFQIYKQAYEIVKRQFLARNIPRKQKTTI</sequence>
<keyword evidence="3" id="KW-1185">Reference proteome</keyword>
<evidence type="ECO:0000259" key="1">
    <source>
        <dbReference type="PROSITE" id="PS50943"/>
    </source>
</evidence>